<accession>A0AAV7GEZ7</accession>
<gene>
    <name evidence="1" type="ORF">IEQ34_016706</name>
</gene>
<organism evidence="1 2">
    <name type="scientific">Dendrobium chrysotoxum</name>
    <name type="common">Orchid</name>
    <dbReference type="NCBI Taxonomy" id="161865"/>
    <lineage>
        <taxon>Eukaryota</taxon>
        <taxon>Viridiplantae</taxon>
        <taxon>Streptophyta</taxon>
        <taxon>Embryophyta</taxon>
        <taxon>Tracheophyta</taxon>
        <taxon>Spermatophyta</taxon>
        <taxon>Magnoliopsida</taxon>
        <taxon>Liliopsida</taxon>
        <taxon>Asparagales</taxon>
        <taxon>Orchidaceae</taxon>
        <taxon>Epidendroideae</taxon>
        <taxon>Malaxideae</taxon>
        <taxon>Dendrobiinae</taxon>
        <taxon>Dendrobium</taxon>
    </lineage>
</organism>
<evidence type="ECO:0000313" key="2">
    <source>
        <dbReference type="Proteomes" id="UP000775213"/>
    </source>
</evidence>
<dbReference type="EMBL" id="JAGFBR010000015">
    <property type="protein sequence ID" value="KAH0454782.1"/>
    <property type="molecule type" value="Genomic_DNA"/>
</dbReference>
<dbReference type="Proteomes" id="UP000775213">
    <property type="component" value="Unassembled WGS sequence"/>
</dbReference>
<protein>
    <submittedName>
        <fullName evidence="1">Uncharacterized protein</fullName>
    </submittedName>
</protein>
<dbReference type="AlphaFoldDB" id="A0AAV7GEZ7"/>
<evidence type="ECO:0000313" key="1">
    <source>
        <dbReference type="EMBL" id="KAH0454782.1"/>
    </source>
</evidence>
<sequence length="130" mass="14604">MQFLSLMQMWMESEAEAKLCPMPHTSMAVTSPNTTVDEPSARLDACKESKFFEEIIGNVRTAALFPSLALLRAPSLAPYTGNALKLIGRHEMEDFILQLEEERRREVSALGELHPVSRFPFLGRIQVIIG</sequence>
<reference evidence="1 2" key="1">
    <citation type="journal article" date="2021" name="Hortic Res">
        <title>Chromosome-scale assembly of the Dendrobium chrysotoxum genome enhances the understanding of orchid evolution.</title>
        <authorList>
            <person name="Zhang Y."/>
            <person name="Zhang G.Q."/>
            <person name="Zhang D."/>
            <person name="Liu X.D."/>
            <person name="Xu X.Y."/>
            <person name="Sun W.H."/>
            <person name="Yu X."/>
            <person name="Zhu X."/>
            <person name="Wang Z.W."/>
            <person name="Zhao X."/>
            <person name="Zhong W.Y."/>
            <person name="Chen H."/>
            <person name="Yin W.L."/>
            <person name="Huang T."/>
            <person name="Niu S.C."/>
            <person name="Liu Z.J."/>
        </authorList>
    </citation>
    <scope>NUCLEOTIDE SEQUENCE [LARGE SCALE GENOMIC DNA]</scope>
    <source>
        <strain evidence="1">Lindl</strain>
    </source>
</reference>
<proteinExistence type="predicted"/>
<keyword evidence="2" id="KW-1185">Reference proteome</keyword>
<comment type="caution">
    <text evidence="1">The sequence shown here is derived from an EMBL/GenBank/DDBJ whole genome shotgun (WGS) entry which is preliminary data.</text>
</comment>
<name>A0AAV7GEZ7_DENCH</name>